<evidence type="ECO:0000256" key="2">
    <source>
        <dbReference type="ARBA" id="ARBA00006533"/>
    </source>
</evidence>
<reference evidence="10" key="1">
    <citation type="submission" date="2021-01" db="EMBL/GenBank/DDBJ databases">
        <title>Adiantum capillus-veneris genome.</title>
        <authorList>
            <person name="Fang Y."/>
            <person name="Liao Q."/>
        </authorList>
    </citation>
    <scope>NUCLEOTIDE SEQUENCE</scope>
    <source>
        <strain evidence="10">H3</strain>
        <tissue evidence="10">Leaf</tissue>
    </source>
</reference>
<organism evidence="10 11">
    <name type="scientific">Adiantum capillus-veneris</name>
    <name type="common">Maidenhair fern</name>
    <dbReference type="NCBI Taxonomy" id="13818"/>
    <lineage>
        <taxon>Eukaryota</taxon>
        <taxon>Viridiplantae</taxon>
        <taxon>Streptophyta</taxon>
        <taxon>Embryophyta</taxon>
        <taxon>Tracheophyta</taxon>
        <taxon>Polypodiopsida</taxon>
        <taxon>Polypodiidae</taxon>
        <taxon>Polypodiales</taxon>
        <taxon>Pteridineae</taxon>
        <taxon>Pteridaceae</taxon>
        <taxon>Vittarioideae</taxon>
        <taxon>Adiantum</taxon>
    </lineage>
</organism>
<evidence type="ECO:0000256" key="6">
    <source>
        <dbReference type="ARBA" id="ARBA00023067"/>
    </source>
</evidence>
<feature type="compositionally biased region" description="Acidic residues" evidence="8">
    <location>
        <begin position="1013"/>
        <end position="1027"/>
    </location>
</feature>
<evidence type="ECO:0000256" key="5">
    <source>
        <dbReference type="ARBA" id="ARBA00022776"/>
    </source>
</evidence>
<evidence type="ECO:0000313" key="10">
    <source>
        <dbReference type="EMBL" id="KAI5062946.1"/>
    </source>
</evidence>
<dbReference type="GO" id="GO:0000796">
    <property type="term" value="C:condensin complex"/>
    <property type="evidence" value="ECO:0007669"/>
    <property type="project" value="InterPro"/>
</dbReference>
<dbReference type="GO" id="GO:0000793">
    <property type="term" value="C:condensed chromosome"/>
    <property type="evidence" value="ECO:0007669"/>
    <property type="project" value="TreeGrafter"/>
</dbReference>
<comment type="similarity">
    <text evidence="2">Belongs to the CND3 (condensin subunit 3) family.</text>
</comment>
<evidence type="ECO:0000256" key="7">
    <source>
        <dbReference type="ARBA" id="ARBA00023306"/>
    </source>
</evidence>
<dbReference type="PANTHER" id="PTHR14418:SF5">
    <property type="entry name" value="CONDENSIN COMPLEX SUBUNIT 3"/>
    <property type="match status" value="1"/>
</dbReference>
<keyword evidence="6" id="KW-0226">DNA condensation</keyword>
<dbReference type="Gene3D" id="1.25.10.10">
    <property type="entry name" value="Leucine-rich Repeat Variant"/>
    <property type="match status" value="1"/>
</dbReference>
<dbReference type="Proteomes" id="UP000886520">
    <property type="component" value="Chromosome 21"/>
</dbReference>
<keyword evidence="7" id="KW-0131">Cell cycle</keyword>
<keyword evidence="5" id="KW-0498">Mitosis</keyword>
<dbReference type="AlphaFoldDB" id="A0A9D4U7I4"/>
<feature type="region of interest" description="Disordered" evidence="8">
    <location>
        <begin position="912"/>
        <end position="1027"/>
    </location>
</feature>
<dbReference type="EMBL" id="JABFUD020000021">
    <property type="protein sequence ID" value="KAI5062946.1"/>
    <property type="molecule type" value="Genomic_DNA"/>
</dbReference>
<keyword evidence="11" id="KW-1185">Reference proteome</keyword>
<evidence type="ECO:0000259" key="9">
    <source>
        <dbReference type="Pfam" id="PF12719"/>
    </source>
</evidence>
<evidence type="ECO:0000256" key="4">
    <source>
        <dbReference type="ARBA" id="ARBA00022618"/>
    </source>
</evidence>
<feature type="region of interest" description="Disordered" evidence="8">
    <location>
        <begin position="780"/>
        <end position="800"/>
    </location>
</feature>
<accession>A0A9D4U7I4</accession>
<dbReference type="InterPro" id="IPR011989">
    <property type="entry name" value="ARM-like"/>
</dbReference>
<dbReference type="OrthoDB" id="27187at2759"/>
<dbReference type="GO" id="GO:0007076">
    <property type="term" value="P:mitotic chromosome condensation"/>
    <property type="evidence" value="ECO:0007669"/>
    <property type="project" value="InterPro"/>
</dbReference>
<evidence type="ECO:0000256" key="3">
    <source>
        <dbReference type="ARBA" id="ARBA00022454"/>
    </source>
</evidence>
<sequence length="1027" mass="113529">MLNECQQSAGVHTRRAKELLAWRSQHKDGTFLTHLWKSLLPLFTIFKREPVAERLVKFVVTFVTLRDEKHGAECDAFLEEFFGLLLFSADSTNKAVRLRACQILSEIILRLNEDAEVSDDVWDNVIDSMQKRMQDKIPAIRVYSARALGRFASADDDPENDAILSTYRKSLQSDQNADVRRNIILFIPPSNATVHDIVRHTSDVNEAVRKAAFTVLSKKFPIQSLSIKQRTCILQRGLHDRRECVQAECLRMLKDVWLVKCCQGDAVALLKYLDVETNESVGESVMLALLTADALTPQNGQGLQKFVANTAVESEEDHELPHFLEAEEALYWRVFISYLHSEAQAKGHVAATTGGAQAAMNAAAATEKNELLDQVLPSTMTEYVQLVKAHMSAGPHLHFVARQLLLIGKHMDFSDAANRKIAGTFFRELICMPTGHLEEDNEVIPGDGLSLGGDKQWSKAIAELTWKVHEAPQEFATMVADVVAELSRPCREGGASVMQWINSLAAAGFLLENIKSLQQLIGCPIEAHELLGGLLLPAAKHIHPEIQRSAVRCLGMFCTREAKPSLQAVKQLRLAFLSGISPSQRMSSKALFDLCMWHGAQVLDRGISLCLTDDGDPKGDCGLPILDLLAQKLDIIDTEQEQVVGSEAGDGETLQGILAEGFAKLLLQSKVFSDIIPLQQAVLTKMLRSYFDEQTRSAPRLRQCLAVFFETYPSVSLQHKSCLAKSFVPLMRAEWPGIFGNESGAHTTAAMKRKHITKLSKFMLQMLHQPLFESVLPRSEASDSGEDLEQESPPLPKQQPKLVHDFDEELAVRIAAEVTGFPSQQRSAAARSYLAMLCKNICSLEFRQSEQELIKCLRKLLDNAKDTLMGDKQTIKDIDNLQARLMKLDNTPDDALSDEQLETILRNMEVEELKSPEDEEVEVKTPAPPPTRGRARRAKKASSPETDSSTSPVIARSLAKTPAPPTTARAARASKTAAMGKIRSDLVPSKRVIYGSSDENSASCSSDDGGKDSDDDSSESDAELSAA</sequence>
<evidence type="ECO:0000256" key="1">
    <source>
        <dbReference type="ARBA" id="ARBA00004286"/>
    </source>
</evidence>
<gene>
    <name evidence="10" type="ORF">GOP47_0021493</name>
</gene>
<name>A0A9D4U7I4_ADICA</name>
<comment type="caution">
    <text evidence="10">The sequence shown here is derived from an EMBL/GenBank/DDBJ whole genome shotgun (WGS) entry which is preliminary data.</text>
</comment>
<feature type="domain" description="Nuclear condensin complex subunit 3 C-terminal" evidence="9">
    <location>
        <begin position="504"/>
        <end position="845"/>
    </location>
</feature>
<dbReference type="InterPro" id="IPR027165">
    <property type="entry name" value="CND3"/>
</dbReference>
<feature type="compositionally biased region" description="Polar residues" evidence="8">
    <location>
        <begin position="943"/>
        <end position="952"/>
    </location>
</feature>
<dbReference type="GO" id="GO:0051301">
    <property type="term" value="P:cell division"/>
    <property type="evidence" value="ECO:0007669"/>
    <property type="project" value="UniProtKB-KW"/>
</dbReference>
<keyword evidence="3" id="KW-0158">Chromosome</keyword>
<proteinExistence type="inferred from homology"/>
<dbReference type="Pfam" id="PF12719">
    <property type="entry name" value="Cnd3"/>
    <property type="match status" value="1"/>
</dbReference>
<evidence type="ECO:0000313" key="11">
    <source>
        <dbReference type="Proteomes" id="UP000886520"/>
    </source>
</evidence>
<dbReference type="InterPro" id="IPR016024">
    <property type="entry name" value="ARM-type_fold"/>
</dbReference>
<dbReference type="PANTHER" id="PTHR14418">
    <property type="entry name" value="CONDENSIN COMPLEX SUBUNIT 3-RELATED"/>
    <property type="match status" value="1"/>
</dbReference>
<dbReference type="InterPro" id="IPR025977">
    <property type="entry name" value="Cnd3_C"/>
</dbReference>
<feature type="compositionally biased region" description="Low complexity" evidence="8">
    <location>
        <begin position="996"/>
        <end position="1007"/>
    </location>
</feature>
<protein>
    <recommendedName>
        <fullName evidence="9">Nuclear condensin complex subunit 3 C-terminal domain-containing protein</fullName>
    </recommendedName>
</protein>
<evidence type="ECO:0000256" key="8">
    <source>
        <dbReference type="SAM" id="MobiDB-lite"/>
    </source>
</evidence>
<keyword evidence="4" id="KW-0132">Cell division</keyword>
<feature type="compositionally biased region" description="Low complexity" evidence="8">
    <location>
        <begin position="966"/>
        <end position="978"/>
    </location>
</feature>
<comment type="subcellular location">
    <subcellularLocation>
        <location evidence="1">Chromosome</location>
    </subcellularLocation>
</comment>
<dbReference type="SUPFAM" id="SSF48371">
    <property type="entry name" value="ARM repeat"/>
    <property type="match status" value="1"/>
</dbReference>